<dbReference type="RefSeq" id="XP_001805695.1">
    <property type="nucleotide sequence ID" value="XM_001805643.1"/>
</dbReference>
<feature type="region of interest" description="Disordered" evidence="1">
    <location>
        <begin position="246"/>
        <end position="295"/>
    </location>
</feature>
<feature type="domain" description="J" evidence="2">
    <location>
        <begin position="435"/>
        <end position="502"/>
    </location>
</feature>
<evidence type="ECO:0000313" key="3">
    <source>
        <dbReference type="EMBL" id="QRC93961.1"/>
    </source>
</evidence>
<feature type="compositionally biased region" description="Polar residues" evidence="1">
    <location>
        <begin position="373"/>
        <end position="384"/>
    </location>
</feature>
<dbReference type="SUPFAM" id="SSF46565">
    <property type="entry name" value="Chaperone J-domain"/>
    <property type="match status" value="1"/>
</dbReference>
<proteinExistence type="predicted"/>
<dbReference type="Proteomes" id="UP000663193">
    <property type="component" value="Chromosome 4"/>
</dbReference>
<feature type="region of interest" description="Disordered" evidence="1">
    <location>
        <begin position="321"/>
        <end position="427"/>
    </location>
</feature>
<name>A0A7U2HZ38_PHANO</name>
<feature type="compositionally biased region" description="Basic and acidic residues" evidence="1">
    <location>
        <begin position="324"/>
        <end position="365"/>
    </location>
</feature>
<keyword evidence="4" id="KW-1185">Reference proteome</keyword>
<protein>
    <recommendedName>
        <fullName evidence="2">J domain-containing protein</fullName>
    </recommendedName>
</protein>
<dbReference type="PROSITE" id="PS50076">
    <property type="entry name" value="DNAJ_2"/>
    <property type="match status" value="1"/>
</dbReference>
<organism evidence="3 4">
    <name type="scientific">Phaeosphaeria nodorum (strain SN15 / ATCC MYA-4574 / FGSC 10173)</name>
    <name type="common">Glume blotch fungus</name>
    <name type="synonym">Parastagonospora nodorum</name>
    <dbReference type="NCBI Taxonomy" id="321614"/>
    <lineage>
        <taxon>Eukaryota</taxon>
        <taxon>Fungi</taxon>
        <taxon>Dikarya</taxon>
        <taxon>Ascomycota</taxon>
        <taxon>Pezizomycotina</taxon>
        <taxon>Dothideomycetes</taxon>
        <taxon>Pleosporomycetidae</taxon>
        <taxon>Pleosporales</taxon>
        <taxon>Pleosporineae</taxon>
        <taxon>Phaeosphaeriaceae</taxon>
        <taxon>Parastagonospora</taxon>
    </lineage>
</organism>
<feature type="compositionally biased region" description="Basic and acidic residues" evidence="1">
    <location>
        <begin position="272"/>
        <end position="288"/>
    </location>
</feature>
<dbReference type="Pfam" id="PF00226">
    <property type="entry name" value="DnaJ"/>
    <property type="match status" value="1"/>
</dbReference>
<dbReference type="SMART" id="SM00271">
    <property type="entry name" value="DnaJ"/>
    <property type="match status" value="1"/>
</dbReference>
<dbReference type="PANTHER" id="PTHR24074">
    <property type="entry name" value="CO-CHAPERONE PROTEIN DJLA"/>
    <property type="match status" value="1"/>
</dbReference>
<dbReference type="CDD" id="cd06257">
    <property type="entry name" value="DnaJ"/>
    <property type="match status" value="1"/>
</dbReference>
<dbReference type="OrthoDB" id="10250354at2759"/>
<gene>
    <name evidence="3" type="ORF">JI435_155500</name>
</gene>
<evidence type="ECO:0000313" key="4">
    <source>
        <dbReference type="Proteomes" id="UP000663193"/>
    </source>
</evidence>
<feature type="region of interest" description="Disordered" evidence="1">
    <location>
        <begin position="86"/>
        <end position="220"/>
    </location>
</feature>
<feature type="compositionally biased region" description="Polar residues" evidence="1">
    <location>
        <begin position="150"/>
        <end position="161"/>
    </location>
</feature>
<dbReference type="InterPro" id="IPR036869">
    <property type="entry name" value="J_dom_sf"/>
</dbReference>
<evidence type="ECO:0000259" key="2">
    <source>
        <dbReference type="PROSITE" id="PS50076"/>
    </source>
</evidence>
<dbReference type="KEGG" id="pno:SNOG_15550"/>
<dbReference type="EMBL" id="CP069026">
    <property type="protein sequence ID" value="QRC93961.1"/>
    <property type="molecule type" value="Genomic_DNA"/>
</dbReference>
<evidence type="ECO:0000256" key="1">
    <source>
        <dbReference type="SAM" id="MobiDB-lite"/>
    </source>
</evidence>
<feature type="compositionally biased region" description="Low complexity" evidence="1">
    <location>
        <begin position="93"/>
        <end position="138"/>
    </location>
</feature>
<sequence>MSNFRPFETAYKKAISNNRRPRDAVQYALNKYVVHMTEELNLHADAEMRECFVDEAFEIYCDGRNAHDTHDDAASAATKYIERELKDADSGRESCSSGSSYWSQDESRSGGSSSRWSSSQGESCGSGSSSSSQDEGSSGTRGKPVYNYNDPRNNNSGSSARSKPAYNYDDPRNFQPSSSTRAKTAYNSEDSYESYSEPRRGSEHGSCGCRKDSASRSRGEPLFDCEDMFDTLPRAGRGFCHCRKDRGHSRHESYTSSYEETRSSMPHAQGVRSERDSFHNHSNSHDGRSNGQWLPMPAGFGRFEFPSPIFTKGRSNGFSFFSTHEFRPTDHGSHNTRESRPSHHGEHDTRKSRPTEGGHNTREFKPSWYGSDNPHSSRPSQSHAQPRHSHKSPRSSEYGHEYTSTRAPPPRPSSHNTRSNPPHDSEPIGIKSLTCFYAILGISRTSTPNEIKAAYRKMSMKHHPDRVTGADKEKATAKMAEINQANDVLSDVVNRQFYDRTGCLPGLG</sequence>
<feature type="compositionally biased region" description="Low complexity" evidence="1">
    <location>
        <begin position="186"/>
        <end position="195"/>
    </location>
</feature>
<dbReference type="PRINTS" id="PR00625">
    <property type="entry name" value="JDOMAIN"/>
</dbReference>
<dbReference type="AlphaFoldDB" id="A0A7U2HZ38"/>
<dbReference type="InterPro" id="IPR001623">
    <property type="entry name" value="DnaJ_domain"/>
</dbReference>
<dbReference type="VEuPathDB" id="FungiDB:JI435_155500"/>
<dbReference type="Gene3D" id="1.10.287.110">
    <property type="entry name" value="DnaJ domain"/>
    <property type="match status" value="1"/>
</dbReference>
<reference evidence="4" key="1">
    <citation type="journal article" date="2021" name="BMC Genomics">
        <title>Chromosome-level genome assembly and manually-curated proteome of model necrotroph Parastagonospora nodorum Sn15 reveals a genome-wide trove of candidate effector homologs, and redundancy of virulence-related functions within an accessory chromosome.</title>
        <authorList>
            <person name="Bertazzoni S."/>
            <person name="Jones D.A.B."/>
            <person name="Phan H.T."/>
            <person name="Tan K.-C."/>
            <person name="Hane J.K."/>
        </authorList>
    </citation>
    <scope>NUCLEOTIDE SEQUENCE [LARGE SCALE GENOMIC DNA]</scope>
    <source>
        <strain evidence="4">SN15 / ATCC MYA-4574 / FGSC 10173)</strain>
    </source>
</reference>
<accession>A0A7U2HZ38</accession>
<dbReference type="InterPro" id="IPR050817">
    <property type="entry name" value="DjlA_DnaK_co-chaperone"/>
</dbReference>
<feature type="compositionally biased region" description="Basic and acidic residues" evidence="1">
    <location>
        <begin position="196"/>
        <end position="220"/>
    </location>
</feature>